<dbReference type="Gene3D" id="1.20.1250.20">
    <property type="entry name" value="MFS general substrate transporter like domains"/>
    <property type="match status" value="2"/>
</dbReference>
<dbReference type="InterPro" id="IPR036259">
    <property type="entry name" value="MFS_trans_sf"/>
</dbReference>
<evidence type="ECO:0000259" key="8">
    <source>
        <dbReference type="PROSITE" id="PS50850"/>
    </source>
</evidence>
<dbReference type="PATRIC" id="fig|52689.4.peg.3557"/>
<keyword evidence="3" id="KW-1003">Cell membrane</keyword>
<evidence type="ECO:0000313" key="9">
    <source>
        <dbReference type="EMBL" id="KNZ43156.1"/>
    </source>
</evidence>
<proteinExistence type="predicted"/>
<comment type="subcellular location">
    <subcellularLocation>
        <location evidence="1">Cell membrane</location>
        <topology evidence="1">Multi-pass membrane protein</topology>
    </subcellularLocation>
</comment>
<keyword evidence="5 7" id="KW-1133">Transmembrane helix</keyword>
<feature type="transmembrane region" description="Helical" evidence="7">
    <location>
        <begin position="323"/>
        <end position="342"/>
    </location>
</feature>
<sequence length="451" mass="47945">MSNGKKVNVQLADTNGVAAVPLAAGEKKSNVRWAVAVVLALSFMAMFMGRTVFSVSGKAIMEQYGWTSAQFGYASTAFFIGYMITMVPSGSIADKYGATKVLIISLLLSGIFTFFTPIIGVTMFLMILVRILEGASQGCIVPGAMSNLGKWFPKREFGVASALVQAGCPLGSALNMYIAAAMLPLIGWQNLFYIYAIIFPIWCIIWVTVGKSSPKEHKRVNQKEIEWIQQRPEGLENTKPVILAKKDIFRTPAVWLMCLSYGCAVYMYFFATTWLPNYFTIGRGMSISAGATPFIVGFFAYFVGGFIADGASKKLGDKIGRKLVQVVGMIGAAVLIFIGANATDPTLVVAAVSLSYGFLCLTMGGYFSVPSAICPANVGVYTGLAGIIGAIAGVLAPTVTGLVVDAGLNAGASNAVAYGYALWVCAAVCILGSILALLAKIEVVKPKRIKN</sequence>
<evidence type="ECO:0000313" key="10">
    <source>
        <dbReference type="Proteomes" id="UP000036873"/>
    </source>
</evidence>
<dbReference type="Pfam" id="PF07690">
    <property type="entry name" value="MFS_1"/>
    <property type="match status" value="1"/>
</dbReference>
<dbReference type="PANTHER" id="PTHR11662:SF399">
    <property type="entry name" value="FI19708P1-RELATED"/>
    <property type="match status" value="1"/>
</dbReference>
<feature type="transmembrane region" description="Helical" evidence="7">
    <location>
        <begin position="253"/>
        <end position="271"/>
    </location>
</feature>
<keyword evidence="2" id="KW-0813">Transport</keyword>
<gene>
    <name evidence="9" type="ORF">AKG39_03145</name>
</gene>
<dbReference type="SUPFAM" id="SSF103473">
    <property type="entry name" value="MFS general substrate transporter"/>
    <property type="match status" value="1"/>
</dbReference>
<dbReference type="Proteomes" id="UP000036873">
    <property type="component" value="Unassembled WGS sequence"/>
</dbReference>
<feature type="transmembrane region" description="Helical" evidence="7">
    <location>
        <begin position="291"/>
        <end position="311"/>
    </location>
</feature>
<evidence type="ECO:0000256" key="2">
    <source>
        <dbReference type="ARBA" id="ARBA00022448"/>
    </source>
</evidence>
<feature type="transmembrane region" description="Helical" evidence="7">
    <location>
        <begin position="348"/>
        <end position="369"/>
    </location>
</feature>
<organism evidence="9 10">
    <name type="scientific">Acetobacterium bakii</name>
    <dbReference type="NCBI Taxonomy" id="52689"/>
    <lineage>
        <taxon>Bacteria</taxon>
        <taxon>Bacillati</taxon>
        <taxon>Bacillota</taxon>
        <taxon>Clostridia</taxon>
        <taxon>Eubacteriales</taxon>
        <taxon>Eubacteriaceae</taxon>
        <taxon>Acetobacterium</taxon>
    </lineage>
</organism>
<dbReference type="PANTHER" id="PTHR11662">
    <property type="entry name" value="SOLUTE CARRIER FAMILY 17"/>
    <property type="match status" value="1"/>
</dbReference>
<feature type="domain" description="Major facilitator superfamily (MFS) profile" evidence="8">
    <location>
        <begin position="35"/>
        <end position="444"/>
    </location>
</feature>
<dbReference type="PIRSF" id="PIRSF002808">
    <property type="entry name" value="Hexose_phosphate_transp"/>
    <property type="match status" value="1"/>
</dbReference>
<reference evidence="10" key="1">
    <citation type="submission" date="2015-07" db="EMBL/GenBank/DDBJ databases">
        <title>Draft genome sequence of Acetobacterium bakii DSM 8293, a potential psychrophilic chemical producer through syngas fermentation.</title>
        <authorList>
            <person name="Song Y."/>
            <person name="Hwang S."/>
            <person name="Cho B.-K."/>
        </authorList>
    </citation>
    <scope>NUCLEOTIDE SEQUENCE [LARGE SCALE GENOMIC DNA]</scope>
    <source>
        <strain evidence="10">DSM 8239</strain>
    </source>
</reference>
<dbReference type="GO" id="GO:0005886">
    <property type="term" value="C:plasma membrane"/>
    <property type="evidence" value="ECO:0007669"/>
    <property type="project" value="UniProtKB-SubCell"/>
</dbReference>
<evidence type="ECO:0000256" key="5">
    <source>
        <dbReference type="ARBA" id="ARBA00022989"/>
    </source>
</evidence>
<dbReference type="RefSeq" id="WP_050738900.1">
    <property type="nucleotide sequence ID" value="NZ_LGYO01000007.1"/>
</dbReference>
<keyword evidence="4 7" id="KW-0812">Transmembrane</keyword>
<dbReference type="InterPro" id="IPR011701">
    <property type="entry name" value="MFS"/>
</dbReference>
<protein>
    <recommendedName>
        <fullName evidence="8">Major facilitator superfamily (MFS) profile domain-containing protein</fullName>
    </recommendedName>
</protein>
<dbReference type="InterPro" id="IPR020846">
    <property type="entry name" value="MFS_dom"/>
</dbReference>
<dbReference type="InterPro" id="IPR000849">
    <property type="entry name" value="Sugar_P_transporter"/>
</dbReference>
<keyword evidence="6 7" id="KW-0472">Membrane</keyword>
<comment type="caution">
    <text evidence="9">The sequence shown here is derived from an EMBL/GenBank/DDBJ whole genome shotgun (WGS) entry which is preliminary data.</text>
</comment>
<evidence type="ECO:0000256" key="1">
    <source>
        <dbReference type="ARBA" id="ARBA00004651"/>
    </source>
</evidence>
<dbReference type="OrthoDB" id="1673995at2"/>
<dbReference type="PROSITE" id="PS50850">
    <property type="entry name" value="MFS"/>
    <property type="match status" value="1"/>
</dbReference>
<feature type="transmembrane region" description="Helical" evidence="7">
    <location>
        <begin position="192"/>
        <end position="209"/>
    </location>
</feature>
<evidence type="ECO:0000256" key="4">
    <source>
        <dbReference type="ARBA" id="ARBA00022692"/>
    </source>
</evidence>
<dbReference type="GO" id="GO:0022857">
    <property type="term" value="F:transmembrane transporter activity"/>
    <property type="evidence" value="ECO:0007669"/>
    <property type="project" value="InterPro"/>
</dbReference>
<feature type="transmembrane region" description="Helical" evidence="7">
    <location>
        <begin position="416"/>
        <end position="439"/>
    </location>
</feature>
<name>A0A0L6U3R1_9FIRM</name>
<feature type="transmembrane region" description="Helical" evidence="7">
    <location>
        <begin position="381"/>
        <end position="404"/>
    </location>
</feature>
<accession>A0A0L6U3R1</accession>
<dbReference type="AlphaFoldDB" id="A0A0L6U3R1"/>
<evidence type="ECO:0000256" key="6">
    <source>
        <dbReference type="ARBA" id="ARBA00023136"/>
    </source>
</evidence>
<dbReference type="EMBL" id="LGYO01000007">
    <property type="protein sequence ID" value="KNZ43156.1"/>
    <property type="molecule type" value="Genomic_DNA"/>
</dbReference>
<feature type="transmembrane region" description="Helical" evidence="7">
    <location>
        <begin position="101"/>
        <end position="128"/>
    </location>
</feature>
<dbReference type="STRING" id="52689.AKG39_03145"/>
<evidence type="ECO:0000256" key="7">
    <source>
        <dbReference type="SAM" id="Phobius"/>
    </source>
</evidence>
<dbReference type="InterPro" id="IPR050382">
    <property type="entry name" value="MFS_Na/Anion_cotransporter"/>
</dbReference>
<feature type="transmembrane region" description="Helical" evidence="7">
    <location>
        <begin position="31"/>
        <end position="49"/>
    </location>
</feature>
<keyword evidence="10" id="KW-1185">Reference proteome</keyword>
<evidence type="ECO:0000256" key="3">
    <source>
        <dbReference type="ARBA" id="ARBA00022475"/>
    </source>
</evidence>
<feature type="transmembrane region" description="Helical" evidence="7">
    <location>
        <begin position="70"/>
        <end position="89"/>
    </location>
</feature>